<dbReference type="AlphaFoldDB" id="A0A844GUB8"/>
<dbReference type="GO" id="GO:0071555">
    <property type="term" value="P:cell wall organization"/>
    <property type="evidence" value="ECO:0007669"/>
    <property type="project" value="UniProtKB-KW"/>
</dbReference>
<keyword evidence="1 3" id="KW-0456">Lyase</keyword>
<dbReference type="SUPFAM" id="SSF50685">
    <property type="entry name" value="Barwin-like endoglucanases"/>
    <property type="match status" value="1"/>
</dbReference>
<gene>
    <name evidence="3" type="primary">rlpA</name>
    <name evidence="7" type="ORF">GGC33_09455</name>
</gene>
<dbReference type="Pfam" id="PF03330">
    <property type="entry name" value="DPBB_1"/>
    <property type="match status" value="1"/>
</dbReference>
<evidence type="ECO:0000256" key="5">
    <source>
        <dbReference type="SAM" id="Phobius"/>
    </source>
</evidence>
<feature type="transmembrane region" description="Helical" evidence="5">
    <location>
        <begin position="12"/>
        <end position="31"/>
    </location>
</feature>
<dbReference type="CDD" id="cd22268">
    <property type="entry name" value="DPBB_RlpA-like"/>
    <property type="match status" value="1"/>
</dbReference>
<dbReference type="GO" id="GO:0008932">
    <property type="term" value="F:lytic endotransglycosylase activity"/>
    <property type="evidence" value="ECO:0007669"/>
    <property type="project" value="UniProtKB-UniRule"/>
</dbReference>
<evidence type="ECO:0000256" key="4">
    <source>
        <dbReference type="RuleBase" id="RU003495"/>
    </source>
</evidence>
<dbReference type="InterPro" id="IPR009009">
    <property type="entry name" value="RlpA-like_DPBB"/>
</dbReference>
<evidence type="ECO:0000256" key="3">
    <source>
        <dbReference type="HAMAP-Rule" id="MF_02071"/>
    </source>
</evidence>
<keyword evidence="2 3" id="KW-0961">Cell wall biogenesis/degradation</keyword>
<dbReference type="InterPro" id="IPR012997">
    <property type="entry name" value="RplA"/>
</dbReference>
<dbReference type="RefSeq" id="WP_015219129.1">
    <property type="nucleotide sequence ID" value="NZ_WMIA01000010.1"/>
</dbReference>
<evidence type="ECO:0000256" key="2">
    <source>
        <dbReference type="ARBA" id="ARBA00023316"/>
    </source>
</evidence>
<dbReference type="EMBL" id="WMIA01000010">
    <property type="protein sequence ID" value="MTF39153.1"/>
    <property type="molecule type" value="Genomic_DNA"/>
</dbReference>
<dbReference type="Gene3D" id="2.40.40.10">
    <property type="entry name" value="RlpA-like domain"/>
    <property type="match status" value="1"/>
</dbReference>
<dbReference type="InterPro" id="IPR036908">
    <property type="entry name" value="RlpA-like_sf"/>
</dbReference>
<keyword evidence="5" id="KW-0812">Transmembrane</keyword>
<name>A0A844GUB8_9CHRO</name>
<evidence type="ECO:0000256" key="1">
    <source>
        <dbReference type="ARBA" id="ARBA00023239"/>
    </source>
</evidence>
<dbReference type="HAMAP" id="MF_02071">
    <property type="entry name" value="RlpA"/>
    <property type="match status" value="1"/>
</dbReference>
<proteinExistence type="inferred from homology"/>
<comment type="caution">
    <text evidence="7">The sequence shown here is derived from an EMBL/GenBank/DDBJ whole genome shotgun (WGS) entry which is preliminary data.</text>
</comment>
<dbReference type="GO" id="GO:0000270">
    <property type="term" value="P:peptidoglycan metabolic process"/>
    <property type="evidence" value="ECO:0007669"/>
    <property type="project" value="UniProtKB-UniRule"/>
</dbReference>
<organism evidence="7 8">
    <name type="scientific">Cyanobacterium aponinum 0216</name>
    <dbReference type="NCBI Taxonomy" id="2676140"/>
    <lineage>
        <taxon>Bacteria</taxon>
        <taxon>Bacillati</taxon>
        <taxon>Cyanobacteriota</taxon>
        <taxon>Cyanophyceae</taxon>
        <taxon>Oscillatoriophycideae</taxon>
        <taxon>Chroococcales</taxon>
        <taxon>Geminocystaceae</taxon>
        <taxon>Cyanobacterium</taxon>
    </lineage>
</organism>
<sequence>MDNKNCQRAVKTALSTIIGLSISGVLIAPTVRANGYQAQDGEVTSPIHNVLAKTSTAPVKEFLVTKLYQHQWDDQDAVTLHYNNIPLLTFLDTPDGKAINNATNFAKKLEQLSSNSAQASEINVAWNAKTEDYVITFANNELVRINEYVILPDSTEDLAHDALQATNRLRRLMGNATPLKEVKGQPKVVAKKQTQKATFAGVKNLRKAAQGIASWYGPGFHGRKTASGERFNQNALTAAHRSLPFGTRVKVTNLNNGRSVVVRINDRGPFTRGRIVDLSAGAARVIGLKSSGVAPVRIQILGR</sequence>
<keyword evidence="5" id="KW-1133">Transmembrane helix</keyword>
<feature type="domain" description="RlpA-like protein double-psi beta-barrel" evidence="6">
    <location>
        <begin position="209"/>
        <end position="298"/>
    </location>
</feature>
<dbReference type="InterPro" id="IPR034718">
    <property type="entry name" value="RlpA"/>
</dbReference>
<dbReference type="PANTHER" id="PTHR34183">
    <property type="entry name" value="ENDOLYTIC PEPTIDOGLYCAN TRANSGLYCOSYLASE RLPA"/>
    <property type="match status" value="1"/>
</dbReference>
<dbReference type="Proteomes" id="UP000437131">
    <property type="component" value="Unassembled WGS sequence"/>
</dbReference>
<dbReference type="EC" id="4.2.2.-" evidence="3"/>
<reference evidence="7 8" key="1">
    <citation type="submission" date="2019-11" db="EMBL/GenBank/DDBJ databases">
        <title>Isolation of a new High Light Tolerant Cyanobacteria.</title>
        <authorList>
            <person name="Dobson Z."/>
            <person name="Vaughn N."/>
            <person name="Vaughn M."/>
            <person name="Fromme P."/>
            <person name="Mazor Y."/>
        </authorList>
    </citation>
    <scope>NUCLEOTIDE SEQUENCE [LARGE SCALE GENOMIC DNA]</scope>
    <source>
        <strain evidence="7 8">0216</strain>
    </source>
</reference>
<dbReference type="NCBIfam" id="TIGR00413">
    <property type="entry name" value="rlpA"/>
    <property type="match status" value="1"/>
</dbReference>
<evidence type="ECO:0000259" key="6">
    <source>
        <dbReference type="Pfam" id="PF03330"/>
    </source>
</evidence>
<evidence type="ECO:0000313" key="8">
    <source>
        <dbReference type="Proteomes" id="UP000437131"/>
    </source>
</evidence>
<comment type="function">
    <text evidence="3">Lytic transglycosylase with a strong preference for naked glycan strands that lack stem peptides.</text>
</comment>
<dbReference type="PANTHER" id="PTHR34183:SF8">
    <property type="entry name" value="ENDOLYTIC PEPTIDOGLYCAN TRANSGLYCOSYLASE RLPA-RELATED"/>
    <property type="match status" value="1"/>
</dbReference>
<accession>A0A844GUB8</accession>
<comment type="similarity">
    <text evidence="3 4">Belongs to the RlpA family.</text>
</comment>
<keyword evidence="5" id="KW-0472">Membrane</keyword>
<evidence type="ECO:0000313" key="7">
    <source>
        <dbReference type="EMBL" id="MTF39153.1"/>
    </source>
</evidence>
<protein>
    <recommendedName>
        <fullName evidence="3">Probable endolytic peptidoglycan transglycosylase RlpA</fullName>
        <ecNumber evidence="3">4.2.2.-</ecNumber>
    </recommendedName>
</protein>